<dbReference type="PROSITE" id="PS51352">
    <property type="entry name" value="THIOREDOXIN_2"/>
    <property type="match status" value="1"/>
</dbReference>
<accession>A0A9X3WD74</accession>
<reference evidence="8" key="1">
    <citation type="submission" date="2022-06" db="EMBL/GenBank/DDBJ databases">
        <title>Aquibacillus sp. a new bacterium isolated from soil saline samples.</title>
        <authorList>
            <person name="Galisteo C."/>
            <person name="De La Haba R."/>
            <person name="Sanchez-Porro C."/>
            <person name="Ventosa A."/>
        </authorList>
    </citation>
    <scope>NUCLEOTIDE SEQUENCE</scope>
    <source>
        <strain evidence="8">3ASR75-54</strain>
    </source>
</reference>
<evidence type="ECO:0000256" key="5">
    <source>
        <dbReference type="ARBA" id="ARBA00023284"/>
    </source>
</evidence>
<feature type="domain" description="Thioredoxin" evidence="7">
    <location>
        <begin position="62"/>
        <end position="201"/>
    </location>
</feature>
<dbReference type="PROSITE" id="PS00194">
    <property type="entry name" value="THIOREDOXIN_1"/>
    <property type="match status" value="1"/>
</dbReference>
<evidence type="ECO:0000256" key="2">
    <source>
        <dbReference type="ARBA" id="ARBA00022748"/>
    </source>
</evidence>
<feature type="compositionally biased region" description="Low complexity" evidence="6">
    <location>
        <begin position="44"/>
        <end position="57"/>
    </location>
</feature>
<keyword evidence="2" id="KW-0201">Cytochrome c-type biogenesis</keyword>
<name>A0A9X3WD74_9BACI</name>
<protein>
    <submittedName>
        <fullName evidence="8">TlpA family protein disulfide reductase</fullName>
    </submittedName>
</protein>
<dbReference type="Proteomes" id="UP001145069">
    <property type="component" value="Unassembled WGS sequence"/>
</dbReference>
<evidence type="ECO:0000256" key="6">
    <source>
        <dbReference type="SAM" id="MobiDB-lite"/>
    </source>
</evidence>
<keyword evidence="3" id="KW-0735">Signal-anchor</keyword>
<keyword evidence="4" id="KW-1015">Disulfide bond</keyword>
<evidence type="ECO:0000313" key="8">
    <source>
        <dbReference type="EMBL" id="MDC3416286.1"/>
    </source>
</evidence>
<dbReference type="EMBL" id="JAMQKC010000003">
    <property type="protein sequence ID" value="MDC3416286.1"/>
    <property type="molecule type" value="Genomic_DNA"/>
</dbReference>
<evidence type="ECO:0000256" key="3">
    <source>
        <dbReference type="ARBA" id="ARBA00022968"/>
    </source>
</evidence>
<dbReference type="PANTHER" id="PTHR42852">
    <property type="entry name" value="THIOL:DISULFIDE INTERCHANGE PROTEIN DSBE"/>
    <property type="match status" value="1"/>
</dbReference>
<evidence type="ECO:0000259" key="7">
    <source>
        <dbReference type="PROSITE" id="PS51352"/>
    </source>
</evidence>
<organism evidence="8 9">
    <name type="scientific">Aquibacillus salsiterrae</name>
    <dbReference type="NCBI Taxonomy" id="2950439"/>
    <lineage>
        <taxon>Bacteria</taxon>
        <taxon>Bacillati</taxon>
        <taxon>Bacillota</taxon>
        <taxon>Bacilli</taxon>
        <taxon>Bacillales</taxon>
        <taxon>Bacillaceae</taxon>
        <taxon>Aquibacillus</taxon>
    </lineage>
</organism>
<dbReference type="Pfam" id="PF00578">
    <property type="entry name" value="AhpC-TSA"/>
    <property type="match status" value="1"/>
</dbReference>
<dbReference type="InterPro" id="IPR036249">
    <property type="entry name" value="Thioredoxin-like_sf"/>
</dbReference>
<proteinExistence type="predicted"/>
<sequence length="201" mass="22399">MIKKVVGVFVLLFLITLMVWNYLNQQGFVNSTTSNQGNEGDMTGESSEQGASGAGLNKKGGLNVGKVAPDFTLETLNGDKITLSDYRGNIVFVNFWATWCGPCRTEMPELHEFQKKYPDQVKIIAVNVTNTENSVKDVKEFMNHGNFSFTVVLDPDAVVSETYKLLNIPTTYIISPEGEIIQRVMGPMTLDFMENIVLKMK</sequence>
<evidence type="ECO:0000256" key="4">
    <source>
        <dbReference type="ARBA" id="ARBA00023157"/>
    </source>
</evidence>
<comment type="subcellular location">
    <subcellularLocation>
        <location evidence="1">Cell envelope</location>
    </subcellularLocation>
</comment>
<dbReference type="Gene3D" id="3.40.30.10">
    <property type="entry name" value="Glutaredoxin"/>
    <property type="match status" value="1"/>
</dbReference>
<feature type="region of interest" description="Disordered" evidence="6">
    <location>
        <begin position="34"/>
        <end position="57"/>
    </location>
</feature>
<dbReference type="RefSeq" id="WP_272445294.1">
    <property type="nucleotide sequence ID" value="NZ_JAMQKC010000003.1"/>
</dbReference>
<keyword evidence="9" id="KW-1185">Reference proteome</keyword>
<dbReference type="GO" id="GO:0017004">
    <property type="term" value="P:cytochrome complex assembly"/>
    <property type="evidence" value="ECO:0007669"/>
    <property type="project" value="UniProtKB-KW"/>
</dbReference>
<keyword evidence="5" id="KW-0676">Redox-active center</keyword>
<keyword evidence="3" id="KW-0812">Transmembrane</keyword>
<dbReference type="GO" id="GO:0016491">
    <property type="term" value="F:oxidoreductase activity"/>
    <property type="evidence" value="ECO:0007669"/>
    <property type="project" value="InterPro"/>
</dbReference>
<dbReference type="GO" id="GO:0030313">
    <property type="term" value="C:cell envelope"/>
    <property type="evidence" value="ECO:0007669"/>
    <property type="project" value="UniProtKB-SubCell"/>
</dbReference>
<dbReference type="CDD" id="cd02966">
    <property type="entry name" value="TlpA_like_family"/>
    <property type="match status" value="1"/>
</dbReference>
<dbReference type="InterPro" id="IPR013766">
    <property type="entry name" value="Thioredoxin_domain"/>
</dbReference>
<evidence type="ECO:0000256" key="1">
    <source>
        <dbReference type="ARBA" id="ARBA00004196"/>
    </source>
</evidence>
<dbReference type="InterPro" id="IPR000866">
    <property type="entry name" value="AhpC/TSA"/>
</dbReference>
<comment type="caution">
    <text evidence="8">The sequence shown here is derived from an EMBL/GenBank/DDBJ whole genome shotgun (WGS) entry which is preliminary data.</text>
</comment>
<gene>
    <name evidence="8" type="ORF">NC799_05100</name>
</gene>
<dbReference type="GO" id="GO:0016209">
    <property type="term" value="F:antioxidant activity"/>
    <property type="evidence" value="ECO:0007669"/>
    <property type="project" value="InterPro"/>
</dbReference>
<dbReference type="SUPFAM" id="SSF52833">
    <property type="entry name" value="Thioredoxin-like"/>
    <property type="match status" value="1"/>
</dbReference>
<evidence type="ECO:0000313" key="9">
    <source>
        <dbReference type="Proteomes" id="UP001145069"/>
    </source>
</evidence>
<dbReference type="InterPro" id="IPR017937">
    <property type="entry name" value="Thioredoxin_CS"/>
</dbReference>
<dbReference type="AlphaFoldDB" id="A0A9X3WD74"/>
<dbReference type="PANTHER" id="PTHR42852:SF6">
    <property type="entry name" value="THIOL:DISULFIDE INTERCHANGE PROTEIN DSBE"/>
    <property type="match status" value="1"/>
</dbReference>
<dbReference type="InterPro" id="IPR050553">
    <property type="entry name" value="Thioredoxin_ResA/DsbE_sf"/>
</dbReference>